<comment type="caution">
    <text evidence="9">The sequence shown here is derived from an EMBL/GenBank/DDBJ whole genome shotgun (WGS) entry which is preliminary data.</text>
</comment>
<organism evidence="9 10">
    <name type="scientific">Winogradskya consettensis</name>
    <dbReference type="NCBI Taxonomy" id="113560"/>
    <lineage>
        <taxon>Bacteria</taxon>
        <taxon>Bacillati</taxon>
        <taxon>Actinomycetota</taxon>
        <taxon>Actinomycetes</taxon>
        <taxon>Micromonosporales</taxon>
        <taxon>Micromonosporaceae</taxon>
        <taxon>Winogradskya</taxon>
    </lineage>
</organism>
<evidence type="ECO:0000256" key="4">
    <source>
        <dbReference type="ARBA" id="ARBA00023082"/>
    </source>
</evidence>
<sequence>MRDRPEFSGVAEPLRRELFVHCYRMLGSAQDAEDQVQETFLRAWRAYDRFEGRSSVRVWLYRIATNACLRALQQSGRRALPSDLSAAAEDPWHPVGAGDRRAGWLQPLPTDPADVVAGRDQVRLAMVAALHYLPARQRAALLLRDVVGMTAAEVAGVLETTTAAVNSASQRARAQLAALRAAPGDVEGGHVDQALLDRYVDAFRNADLAALEKILLEDVTLEMPPYETWFRGRDTVLAFLGARILDRPGRVDMVPVVANGQRAFAVYVDREAHAVHLAGVDHLYFFLDPGLFALFGAAPMISGAGVDRYR</sequence>
<evidence type="ECO:0000256" key="1">
    <source>
        <dbReference type="ARBA" id="ARBA00010641"/>
    </source>
</evidence>
<dbReference type="Gene3D" id="3.10.450.50">
    <property type="match status" value="1"/>
</dbReference>
<proteinExistence type="inferred from homology"/>
<reference evidence="9" key="1">
    <citation type="submission" date="2021-03" db="EMBL/GenBank/DDBJ databases">
        <title>Whole genome shotgun sequence of Actinoplanes consettensis NBRC 14913.</title>
        <authorList>
            <person name="Komaki H."/>
            <person name="Tamura T."/>
        </authorList>
    </citation>
    <scope>NUCLEOTIDE SEQUENCE</scope>
    <source>
        <strain evidence="9">NBRC 14913</strain>
    </source>
</reference>
<dbReference type="PANTHER" id="PTHR43133:SF65">
    <property type="entry name" value="ECF RNA POLYMERASE SIGMA FACTOR SIGG"/>
    <property type="match status" value="1"/>
</dbReference>
<dbReference type="InterPro" id="IPR013324">
    <property type="entry name" value="RNA_pol_sigma_r3/r4-like"/>
</dbReference>
<dbReference type="PANTHER" id="PTHR43133">
    <property type="entry name" value="RNA POLYMERASE ECF-TYPE SIGMA FACTO"/>
    <property type="match status" value="1"/>
</dbReference>
<evidence type="ECO:0000313" key="10">
    <source>
        <dbReference type="Proteomes" id="UP000680865"/>
    </source>
</evidence>
<keyword evidence="5" id="KW-0804">Transcription</keyword>
<dbReference type="GO" id="GO:0003677">
    <property type="term" value="F:DNA binding"/>
    <property type="evidence" value="ECO:0007669"/>
    <property type="project" value="InterPro"/>
</dbReference>
<evidence type="ECO:0000259" key="8">
    <source>
        <dbReference type="Pfam" id="PF12680"/>
    </source>
</evidence>
<feature type="domain" description="RNA polymerase sigma-70 region 2" evidence="6">
    <location>
        <begin position="14"/>
        <end position="77"/>
    </location>
</feature>
<dbReference type="InterPro" id="IPR013249">
    <property type="entry name" value="RNA_pol_sigma70_r4_t2"/>
</dbReference>
<dbReference type="GO" id="GO:0006352">
    <property type="term" value="P:DNA-templated transcription initiation"/>
    <property type="evidence" value="ECO:0007669"/>
    <property type="project" value="InterPro"/>
</dbReference>
<dbReference type="GO" id="GO:0016987">
    <property type="term" value="F:sigma factor activity"/>
    <property type="evidence" value="ECO:0007669"/>
    <property type="project" value="UniProtKB-KW"/>
</dbReference>
<comment type="similarity">
    <text evidence="1">Belongs to the sigma-70 factor family. ECF subfamily.</text>
</comment>
<dbReference type="InterPro" id="IPR036388">
    <property type="entry name" value="WH-like_DNA-bd_sf"/>
</dbReference>
<dbReference type="InterPro" id="IPR032710">
    <property type="entry name" value="NTF2-like_dom_sf"/>
</dbReference>
<dbReference type="EMBL" id="BOQP01000021">
    <property type="protein sequence ID" value="GIM74651.1"/>
    <property type="molecule type" value="Genomic_DNA"/>
</dbReference>
<dbReference type="SUPFAM" id="SSF88659">
    <property type="entry name" value="Sigma3 and sigma4 domains of RNA polymerase sigma factors"/>
    <property type="match status" value="1"/>
</dbReference>
<dbReference type="Gene3D" id="1.10.1740.10">
    <property type="match status" value="1"/>
</dbReference>
<dbReference type="Proteomes" id="UP000680865">
    <property type="component" value="Unassembled WGS sequence"/>
</dbReference>
<gene>
    <name evidence="9" type="primary">rpoE_17</name>
    <name evidence="9" type="ORF">Aco04nite_41400</name>
</gene>
<dbReference type="SUPFAM" id="SSF54427">
    <property type="entry name" value="NTF2-like"/>
    <property type="match status" value="1"/>
</dbReference>
<dbReference type="NCBIfam" id="TIGR02960">
    <property type="entry name" value="SigX5"/>
    <property type="match status" value="1"/>
</dbReference>
<dbReference type="InterPro" id="IPR014284">
    <property type="entry name" value="RNA_pol_sigma-70_dom"/>
</dbReference>
<evidence type="ECO:0000313" key="9">
    <source>
        <dbReference type="EMBL" id="GIM74651.1"/>
    </source>
</evidence>
<keyword evidence="3" id="KW-0805">Transcription regulation</keyword>
<evidence type="ECO:0000256" key="3">
    <source>
        <dbReference type="ARBA" id="ARBA00023015"/>
    </source>
</evidence>
<dbReference type="NCBIfam" id="TIGR02937">
    <property type="entry name" value="sigma70-ECF"/>
    <property type="match status" value="1"/>
</dbReference>
<evidence type="ECO:0000259" key="7">
    <source>
        <dbReference type="Pfam" id="PF08281"/>
    </source>
</evidence>
<keyword evidence="10" id="KW-1185">Reference proteome</keyword>
<feature type="domain" description="RNA polymerase sigma factor 70 region 4 type 2" evidence="7">
    <location>
        <begin position="125"/>
        <end position="176"/>
    </location>
</feature>
<dbReference type="SUPFAM" id="SSF88946">
    <property type="entry name" value="Sigma2 domain of RNA polymerase sigma factors"/>
    <property type="match status" value="1"/>
</dbReference>
<dbReference type="Pfam" id="PF04542">
    <property type="entry name" value="Sigma70_r2"/>
    <property type="match status" value="1"/>
</dbReference>
<evidence type="ECO:0000259" key="6">
    <source>
        <dbReference type="Pfam" id="PF04542"/>
    </source>
</evidence>
<dbReference type="InterPro" id="IPR013325">
    <property type="entry name" value="RNA_pol_sigma_r2"/>
</dbReference>
<dbReference type="NCBIfam" id="NF006089">
    <property type="entry name" value="PRK08241.1"/>
    <property type="match status" value="1"/>
</dbReference>
<dbReference type="Gene3D" id="1.10.10.10">
    <property type="entry name" value="Winged helix-like DNA-binding domain superfamily/Winged helix DNA-binding domain"/>
    <property type="match status" value="1"/>
</dbReference>
<comment type="subunit">
    <text evidence="2">Interacts transiently with the RNA polymerase catalytic core formed by RpoA, RpoB, RpoC and RpoZ (2 alpha, 1 beta, 1 beta' and 1 omega subunit) to form the RNA polymerase holoenzyme that can initiate transcription.</text>
</comment>
<dbReference type="InterPro" id="IPR037401">
    <property type="entry name" value="SnoaL-like"/>
</dbReference>
<evidence type="ECO:0000256" key="5">
    <source>
        <dbReference type="ARBA" id="ARBA00023163"/>
    </source>
</evidence>
<feature type="domain" description="SnoaL-like" evidence="8">
    <location>
        <begin position="197"/>
        <end position="283"/>
    </location>
</feature>
<evidence type="ECO:0000256" key="2">
    <source>
        <dbReference type="ARBA" id="ARBA00011344"/>
    </source>
</evidence>
<dbReference type="InterPro" id="IPR039425">
    <property type="entry name" value="RNA_pol_sigma-70-like"/>
</dbReference>
<accession>A0A919VSB4</accession>
<name>A0A919VSB4_9ACTN</name>
<dbReference type="InterPro" id="IPR007627">
    <property type="entry name" value="RNA_pol_sigma70_r2"/>
</dbReference>
<dbReference type="InterPro" id="IPR014305">
    <property type="entry name" value="RNA_pol_sigma-G_actinobac"/>
</dbReference>
<keyword evidence="4" id="KW-0731">Sigma factor</keyword>
<dbReference type="RefSeq" id="WP_212998866.1">
    <property type="nucleotide sequence ID" value="NZ_BAAATW010000015.1"/>
</dbReference>
<dbReference type="AlphaFoldDB" id="A0A919VSB4"/>
<dbReference type="Pfam" id="PF08281">
    <property type="entry name" value="Sigma70_r4_2"/>
    <property type="match status" value="1"/>
</dbReference>
<protein>
    <submittedName>
        <fullName evidence="9">RNA polymerase sigma factor</fullName>
    </submittedName>
</protein>
<dbReference type="Pfam" id="PF12680">
    <property type="entry name" value="SnoaL_2"/>
    <property type="match status" value="1"/>
</dbReference>